<evidence type="ECO:0000313" key="2">
    <source>
        <dbReference type="EMBL" id="KOB71727.1"/>
    </source>
</evidence>
<organism evidence="2 3">
    <name type="scientific">Operophtera brumata</name>
    <name type="common">Winter moth</name>
    <name type="synonym">Phalaena brumata</name>
    <dbReference type="NCBI Taxonomy" id="104452"/>
    <lineage>
        <taxon>Eukaryota</taxon>
        <taxon>Metazoa</taxon>
        <taxon>Ecdysozoa</taxon>
        <taxon>Arthropoda</taxon>
        <taxon>Hexapoda</taxon>
        <taxon>Insecta</taxon>
        <taxon>Pterygota</taxon>
        <taxon>Neoptera</taxon>
        <taxon>Endopterygota</taxon>
        <taxon>Lepidoptera</taxon>
        <taxon>Glossata</taxon>
        <taxon>Ditrysia</taxon>
        <taxon>Geometroidea</taxon>
        <taxon>Geometridae</taxon>
        <taxon>Larentiinae</taxon>
        <taxon>Operophtera</taxon>
    </lineage>
</organism>
<sequence length="121" mass="13329">MMWGLGTALGELPTYYMARAARLSGGGVSELNEKDDDSTTGRIPYIGPKLEAPLLEFLRNQKARLHKNDAASPAENQGSVLSNLLEKFVLAMVVYFVVSIVNALAQNYSKRVSKKKGKKRE</sequence>
<keyword evidence="3" id="KW-1185">Reference proteome</keyword>
<accession>A0A0L7L899</accession>
<proteinExistence type="predicted"/>
<reference evidence="2 3" key="1">
    <citation type="journal article" date="2015" name="Genome Biol. Evol.">
        <title>The genome of winter moth (Operophtera brumata) provides a genomic perspective on sexual dimorphism and phenology.</title>
        <authorList>
            <person name="Derks M.F."/>
            <person name="Smit S."/>
            <person name="Salis L."/>
            <person name="Schijlen E."/>
            <person name="Bossers A."/>
            <person name="Mateman C."/>
            <person name="Pijl A.S."/>
            <person name="de Ridder D."/>
            <person name="Groenen M.A."/>
            <person name="Visser M.E."/>
            <person name="Megens H.J."/>
        </authorList>
    </citation>
    <scope>NUCLEOTIDE SEQUENCE [LARGE SCALE GENOMIC DNA]</scope>
    <source>
        <strain evidence="2">WM2013NL</strain>
        <tissue evidence="2">Head and thorax</tissue>
    </source>
</reference>
<dbReference type="Proteomes" id="UP000037510">
    <property type="component" value="Unassembled WGS sequence"/>
</dbReference>
<keyword evidence="1" id="KW-1133">Transmembrane helix</keyword>
<evidence type="ECO:0000256" key="1">
    <source>
        <dbReference type="SAM" id="Phobius"/>
    </source>
</evidence>
<evidence type="ECO:0000313" key="3">
    <source>
        <dbReference type="Proteomes" id="UP000037510"/>
    </source>
</evidence>
<feature type="transmembrane region" description="Helical" evidence="1">
    <location>
        <begin position="88"/>
        <end position="109"/>
    </location>
</feature>
<gene>
    <name evidence="2" type="ORF">OBRU01_13296</name>
</gene>
<dbReference type="EMBL" id="JTDY01002292">
    <property type="protein sequence ID" value="KOB71727.1"/>
    <property type="molecule type" value="Genomic_DNA"/>
</dbReference>
<protein>
    <submittedName>
        <fullName evidence="2">Putative vacuole membrane protein</fullName>
    </submittedName>
</protein>
<keyword evidence="1" id="KW-0812">Transmembrane</keyword>
<dbReference type="AlphaFoldDB" id="A0A0L7L899"/>
<keyword evidence="1" id="KW-0472">Membrane</keyword>
<dbReference type="STRING" id="104452.A0A0L7L899"/>
<comment type="caution">
    <text evidence="2">The sequence shown here is derived from an EMBL/GenBank/DDBJ whole genome shotgun (WGS) entry which is preliminary data.</text>
</comment>
<name>A0A0L7L899_OPEBR</name>